<protein>
    <submittedName>
        <fullName evidence="2">Uncharacterized protein</fullName>
    </submittedName>
</protein>
<organism evidence="2 3">
    <name type="scientific">Trypanosoma brucei brucei (strain 927/4 GUTat10.1)</name>
    <dbReference type="NCBI Taxonomy" id="185431"/>
    <lineage>
        <taxon>Eukaryota</taxon>
        <taxon>Discoba</taxon>
        <taxon>Euglenozoa</taxon>
        <taxon>Kinetoplastea</taxon>
        <taxon>Metakinetoplastina</taxon>
        <taxon>Trypanosomatida</taxon>
        <taxon>Trypanosomatidae</taxon>
        <taxon>Trypanosoma</taxon>
    </lineage>
</organism>
<dbReference type="PaxDb" id="5691-EAN77276"/>
<accession>Q38D44</accession>
<evidence type="ECO:0000313" key="2">
    <source>
        <dbReference type="EMBL" id="EAN77276.1"/>
    </source>
</evidence>
<proteinExistence type="predicted"/>
<dbReference type="InParanoid" id="Q38D44"/>
<dbReference type="RefSeq" id="XP_827606.1">
    <property type="nucleotide sequence ID" value="XM_822513.1"/>
</dbReference>
<reference evidence="2 3" key="1">
    <citation type="journal article" date="2005" name="Science">
        <title>Comparative genomics of trypanosomatid parasitic protozoa.</title>
        <authorList>
            <person name="El-Sayed N.M."/>
            <person name="Myler P.J."/>
            <person name="Blandin G."/>
            <person name="Berriman M."/>
            <person name="Crabtree J."/>
            <person name="Aggarwal G."/>
            <person name="Caler E."/>
            <person name="Renauld H."/>
            <person name="Worthey E.A."/>
            <person name="Hertz-Fowler C."/>
            <person name="Ghedin E."/>
            <person name="Peacock C."/>
            <person name="Bartholomeu D.C."/>
            <person name="Haas B.J."/>
            <person name="Tran A.N."/>
            <person name="Wortman J.R."/>
            <person name="Alsmark U.C."/>
            <person name="Angiuoli S."/>
            <person name="Anupama A."/>
            <person name="Badger J."/>
            <person name="Bringaud F."/>
            <person name="Cadag E."/>
            <person name="Carlton J.M."/>
            <person name="Cerqueira G.C."/>
            <person name="Creasy T."/>
            <person name="Delcher A.L."/>
            <person name="Djikeng A."/>
            <person name="Embley T.M."/>
            <person name="Hauser C."/>
            <person name="Ivens A.C."/>
            <person name="Kummerfeld S.K."/>
            <person name="Pereira-Leal J.B."/>
            <person name="Nilsson D."/>
            <person name="Peterson J."/>
            <person name="Salzberg S.L."/>
            <person name="Shallom J."/>
            <person name="Silva J.C."/>
            <person name="Sundaram J."/>
            <person name="Westenberger S."/>
            <person name="White O."/>
            <person name="Melville S.E."/>
            <person name="Donelson J.E."/>
            <person name="Andersson B."/>
            <person name="Stuart K.D."/>
            <person name="Hall N."/>
        </authorList>
    </citation>
    <scope>NUCLEOTIDE SEQUENCE [LARGE SCALE GENOMIC DNA]</scope>
    <source>
        <strain evidence="2 3">927/4 GUTat10.1</strain>
    </source>
</reference>
<feature type="region of interest" description="Disordered" evidence="1">
    <location>
        <begin position="75"/>
        <end position="119"/>
    </location>
</feature>
<dbReference type="GeneID" id="3661115"/>
<gene>
    <name evidence="2" type="ORF">Tb09.211.4660</name>
</gene>
<dbReference type="AlphaFoldDB" id="Q38D44"/>
<dbReference type="KEGG" id="tbr:Tb09.211.4660"/>
<sequence>MFFLFIFFVLPLLAFFLFFFSSPFVYITFRCSSLIPSPPNYIKTQNRNAPLVAWFQGMVTVAAVNSSHNVEVLEQSVKQKEKKTKSNEQTNKKKKKRTLKKKKSRPPCTNKGPRIKGSGHNYDHTSIFILSPSFCAGYALTGEKREYFF</sequence>
<reference evidence="2 3" key="2">
    <citation type="journal article" date="2005" name="Science">
        <title>The genome of the African trypanosome Trypanosoma brucei.</title>
        <authorList>
            <person name="Berriman M."/>
            <person name="Ghedin E."/>
            <person name="Hertz-Fowler C."/>
            <person name="Blandin G."/>
            <person name="Renauld H."/>
            <person name="Bartholomeu D.C."/>
            <person name="Lennard N.J."/>
            <person name="Caler E."/>
            <person name="Hamlin N.E."/>
            <person name="Haas B."/>
            <person name="Bohme U."/>
            <person name="Hannick L."/>
            <person name="Aslett M.A."/>
            <person name="Shallom J."/>
            <person name="Marcello L."/>
            <person name="Hou L."/>
            <person name="Wickstead B."/>
            <person name="Alsmark U.C."/>
            <person name="Arrowsmith C."/>
            <person name="Atkin R.J."/>
            <person name="Barron A.J."/>
            <person name="Bringaud F."/>
            <person name="Brooks K."/>
            <person name="Carrington M."/>
            <person name="Cherevach I."/>
            <person name="Chillingworth T.J."/>
            <person name="Churcher C."/>
            <person name="Clark L.N."/>
            <person name="Corton C.H."/>
            <person name="Cronin A."/>
            <person name="Davies R.M."/>
            <person name="Doggett J."/>
            <person name="Djikeng A."/>
            <person name="Feldblyum T."/>
            <person name="Field M.C."/>
            <person name="Fraser A."/>
            <person name="Goodhead I."/>
            <person name="Hance Z."/>
            <person name="Harper D."/>
            <person name="Harris B.R."/>
            <person name="Hauser H."/>
            <person name="Hostetler J."/>
            <person name="Ivens A."/>
            <person name="Jagels K."/>
            <person name="Johnson D."/>
            <person name="Johnson J."/>
            <person name="Jones K."/>
            <person name="Kerhornou A.X."/>
            <person name="Koo H."/>
            <person name="Larke N."/>
            <person name="Landfear S."/>
            <person name="Larkin C."/>
            <person name="Leech V."/>
            <person name="Line A."/>
            <person name="Lord A."/>
            <person name="Macleod A."/>
            <person name="Mooney P.J."/>
            <person name="Moule S."/>
            <person name="Martin D.M."/>
            <person name="Morgan G.W."/>
            <person name="Mungall K."/>
            <person name="Norbertczak H."/>
            <person name="Ormond D."/>
            <person name="Pai G."/>
            <person name="Peacock C.S."/>
            <person name="Peterson J."/>
            <person name="Quail M.A."/>
            <person name="Rabbinowitsch E."/>
            <person name="Rajandream M.A."/>
            <person name="Reitter C."/>
            <person name="Salzberg S.L."/>
            <person name="Sanders M."/>
            <person name="Schobel S."/>
            <person name="Sharp S."/>
            <person name="Simmonds M."/>
            <person name="Simpson A.J."/>
            <person name="Tallon L."/>
            <person name="Turner C.M."/>
            <person name="Tait A."/>
            <person name="Tivey A.R."/>
            <person name="Van Aken S."/>
            <person name="Walker D."/>
            <person name="Wanless D."/>
            <person name="Wang S."/>
            <person name="White B."/>
            <person name="White O."/>
            <person name="Whitehead S."/>
            <person name="Woodward J."/>
            <person name="Wortman J."/>
            <person name="Adams M.D."/>
            <person name="Embley T.M."/>
            <person name="Gull K."/>
            <person name="Ullu E."/>
            <person name="Barry J.D."/>
            <person name="Fairlamb A.H."/>
            <person name="Opperdoes F."/>
            <person name="Barrell B.G."/>
            <person name="Donelson J.E."/>
            <person name="Hall N."/>
            <person name="Fraser C.M."/>
            <person name="Melville S.E."/>
            <person name="El-Sayed N.M."/>
        </authorList>
    </citation>
    <scope>NUCLEOTIDE SEQUENCE [LARGE SCALE GENOMIC DNA]</scope>
    <source>
        <strain evidence="2 3">927/4 GUTat10.1</strain>
    </source>
</reference>
<dbReference type="Proteomes" id="UP000008524">
    <property type="component" value="Chromosome 9"/>
</dbReference>
<keyword evidence="3" id="KW-1185">Reference proteome</keyword>
<evidence type="ECO:0000313" key="3">
    <source>
        <dbReference type="Proteomes" id="UP000008524"/>
    </source>
</evidence>
<dbReference type="EMBL" id="CM000207">
    <property type="protein sequence ID" value="EAN77276.1"/>
    <property type="molecule type" value="Genomic_DNA"/>
</dbReference>
<feature type="compositionally biased region" description="Basic residues" evidence="1">
    <location>
        <begin position="92"/>
        <end position="105"/>
    </location>
</feature>
<name>Q38D44_TRYB2</name>
<evidence type="ECO:0000256" key="1">
    <source>
        <dbReference type="SAM" id="MobiDB-lite"/>
    </source>
</evidence>